<keyword evidence="2" id="KW-1185">Reference proteome</keyword>
<comment type="caution">
    <text evidence="1">The sequence shown here is derived from an EMBL/GenBank/DDBJ whole genome shotgun (WGS) entry which is preliminary data.</text>
</comment>
<dbReference type="EMBL" id="BEZZ01001045">
    <property type="protein sequence ID" value="GCC37721.1"/>
    <property type="molecule type" value="Genomic_DNA"/>
</dbReference>
<sequence>MIWKSIILQKSDLHSHEYVTKERNGNLNYLWSCWNNKRYLAADSTRSNTTSSVCDIPVCETCSLTSANQLHSFQLTS</sequence>
<name>A0A401T4Y2_CHIPU</name>
<reference evidence="1 2" key="1">
    <citation type="journal article" date="2018" name="Nat. Ecol. Evol.">
        <title>Shark genomes provide insights into elasmobranch evolution and the origin of vertebrates.</title>
        <authorList>
            <person name="Hara Y"/>
            <person name="Yamaguchi K"/>
            <person name="Onimaru K"/>
            <person name="Kadota M"/>
            <person name="Koyanagi M"/>
            <person name="Keeley SD"/>
            <person name="Tatsumi K"/>
            <person name="Tanaka K"/>
            <person name="Motone F"/>
            <person name="Kageyama Y"/>
            <person name="Nozu R"/>
            <person name="Adachi N"/>
            <person name="Nishimura O"/>
            <person name="Nakagawa R"/>
            <person name="Tanegashima C"/>
            <person name="Kiyatake I"/>
            <person name="Matsumoto R"/>
            <person name="Murakumo K"/>
            <person name="Nishida K"/>
            <person name="Terakita A"/>
            <person name="Kuratani S"/>
            <person name="Sato K"/>
            <person name="Hyodo S Kuraku.S."/>
        </authorList>
    </citation>
    <scope>NUCLEOTIDE SEQUENCE [LARGE SCALE GENOMIC DNA]</scope>
</reference>
<protein>
    <submittedName>
        <fullName evidence="1">Uncharacterized protein</fullName>
    </submittedName>
</protein>
<dbReference type="AlphaFoldDB" id="A0A401T4Y2"/>
<organism evidence="1 2">
    <name type="scientific">Chiloscyllium punctatum</name>
    <name type="common">Brownbanded bambooshark</name>
    <name type="synonym">Hemiscyllium punctatum</name>
    <dbReference type="NCBI Taxonomy" id="137246"/>
    <lineage>
        <taxon>Eukaryota</taxon>
        <taxon>Metazoa</taxon>
        <taxon>Chordata</taxon>
        <taxon>Craniata</taxon>
        <taxon>Vertebrata</taxon>
        <taxon>Chondrichthyes</taxon>
        <taxon>Elasmobranchii</taxon>
        <taxon>Galeomorphii</taxon>
        <taxon>Galeoidea</taxon>
        <taxon>Orectolobiformes</taxon>
        <taxon>Hemiscylliidae</taxon>
        <taxon>Chiloscyllium</taxon>
    </lineage>
</organism>
<evidence type="ECO:0000313" key="2">
    <source>
        <dbReference type="Proteomes" id="UP000287033"/>
    </source>
</evidence>
<accession>A0A401T4Y2</accession>
<evidence type="ECO:0000313" key="1">
    <source>
        <dbReference type="EMBL" id="GCC37721.1"/>
    </source>
</evidence>
<gene>
    <name evidence="1" type="ORF">chiPu_0016227</name>
</gene>
<proteinExistence type="predicted"/>
<dbReference type="Proteomes" id="UP000287033">
    <property type="component" value="Unassembled WGS sequence"/>
</dbReference>